<keyword evidence="1" id="KW-0282">Flagellum</keyword>
<keyword evidence="2" id="KW-1185">Reference proteome</keyword>
<organism evidence="1 2">
    <name type="scientific">Sporanaerobium hydrogeniformans</name>
    <dbReference type="NCBI Taxonomy" id="3072179"/>
    <lineage>
        <taxon>Bacteria</taxon>
        <taxon>Bacillati</taxon>
        <taxon>Bacillota</taxon>
        <taxon>Clostridia</taxon>
        <taxon>Lachnospirales</taxon>
        <taxon>Lachnospiraceae</taxon>
        <taxon>Sporanaerobium</taxon>
    </lineage>
</organism>
<proteinExistence type="predicted"/>
<sequence>MSFFGSMDTSTSGLTAQRLRLDIISQNIANANTTRTPEGGPYRRKTVLFESITNQSNNFGDILNQKINSQNNGVRVSQIVEDNSPFPVVYDPTHPDANAQGYVEQPNVNIVTEMVNMISASRSYEANVTAFNNMKSMINSALAIGK</sequence>
<protein>
    <submittedName>
        <fullName evidence="1">Flagellar basal body rod protein FlgC</fullName>
    </submittedName>
</protein>
<comment type="caution">
    <text evidence="1">The sequence shown here is derived from an EMBL/GenBank/DDBJ whole genome shotgun (WGS) entry which is preliminary data.</text>
</comment>
<accession>A0AC61DGK5</accession>
<keyword evidence="1" id="KW-0969">Cilium</keyword>
<dbReference type="EMBL" id="PEDL01000002">
    <property type="protein sequence ID" value="PHV71737.1"/>
    <property type="molecule type" value="Genomic_DNA"/>
</dbReference>
<reference evidence="1" key="1">
    <citation type="submission" date="2017-10" db="EMBL/GenBank/DDBJ databases">
        <title>Genome sequence of cellulolytic Lachnospiraceae bacterium XHS1971 isolated from hotspring sediment.</title>
        <authorList>
            <person name="Vasudevan G."/>
            <person name="Joshi A.J."/>
            <person name="Hivarkar S."/>
            <person name="Lanjekar V.B."/>
            <person name="Dhakephalkar P.K."/>
            <person name="Dagar S."/>
        </authorList>
    </citation>
    <scope>NUCLEOTIDE SEQUENCE</scope>
    <source>
        <strain evidence="1">XHS1971</strain>
    </source>
</reference>
<evidence type="ECO:0000313" key="1">
    <source>
        <dbReference type="EMBL" id="PHV71737.1"/>
    </source>
</evidence>
<gene>
    <name evidence="1" type="primary">flgC</name>
    <name evidence="1" type="ORF">CS063_04040</name>
</gene>
<evidence type="ECO:0000313" key="2">
    <source>
        <dbReference type="Proteomes" id="UP000224460"/>
    </source>
</evidence>
<name>A0AC61DGK5_9FIRM</name>
<dbReference type="Proteomes" id="UP000224460">
    <property type="component" value="Unassembled WGS sequence"/>
</dbReference>
<keyword evidence="1" id="KW-0966">Cell projection</keyword>